<feature type="non-terminal residue" evidence="1">
    <location>
        <position position="1"/>
    </location>
</feature>
<organism evidence="1 2">
    <name type="scientific">Eragrostis curvula</name>
    <name type="common">weeping love grass</name>
    <dbReference type="NCBI Taxonomy" id="38414"/>
    <lineage>
        <taxon>Eukaryota</taxon>
        <taxon>Viridiplantae</taxon>
        <taxon>Streptophyta</taxon>
        <taxon>Embryophyta</taxon>
        <taxon>Tracheophyta</taxon>
        <taxon>Spermatophyta</taxon>
        <taxon>Magnoliopsida</taxon>
        <taxon>Liliopsida</taxon>
        <taxon>Poales</taxon>
        <taxon>Poaceae</taxon>
        <taxon>PACMAD clade</taxon>
        <taxon>Chloridoideae</taxon>
        <taxon>Eragrostideae</taxon>
        <taxon>Eragrostidinae</taxon>
        <taxon>Eragrostis</taxon>
    </lineage>
</organism>
<dbReference type="Gramene" id="TVU49597">
    <property type="protein sequence ID" value="TVU49597"/>
    <property type="gene ID" value="EJB05_00913"/>
</dbReference>
<protein>
    <submittedName>
        <fullName evidence="1">Uncharacterized protein</fullName>
    </submittedName>
</protein>
<dbReference type="EMBL" id="RWGY01000002">
    <property type="protein sequence ID" value="TVU49597.1"/>
    <property type="molecule type" value="Genomic_DNA"/>
</dbReference>
<dbReference type="AlphaFoldDB" id="A0A5J9WNW4"/>
<reference evidence="1 2" key="1">
    <citation type="journal article" date="2019" name="Sci. Rep.">
        <title>A high-quality genome of Eragrostis curvula grass provides insights into Poaceae evolution and supports new strategies to enhance forage quality.</title>
        <authorList>
            <person name="Carballo J."/>
            <person name="Santos B.A.C.M."/>
            <person name="Zappacosta D."/>
            <person name="Garbus I."/>
            <person name="Selva J.P."/>
            <person name="Gallo C.A."/>
            <person name="Diaz A."/>
            <person name="Albertini E."/>
            <person name="Caccamo M."/>
            <person name="Echenique V."/>
        </authorList>
    </citation>
    <scope>NUCLEOTIDE SEQUENCE [LARGE SCALE GENOMIC DNA]</scope>
    <source>
        <strain evidence="2">cv. Victoria</strain>
        <tissue evidence="1">Leaf</tissue>
    </source>
</reference>
<evidence type="ECO:0000313" key="2">
    <source>
        <dbReference type="Proteomes" id="UP000324897"/>
    </source>
</evidence>
<gene>
    <name evidence="1" type="ORF">EJB05_00913</name>
</gene>
<sequence length="70" mass="7938">MAAGARKHKFEVQLSPFFHGITIYSARASRLAPEELADKEQKKAKHLVSLIQEKEKHLVSLIQEDGGYVY</sequence>
<keyword evidence="2" id="KW-1185">Reference proteome</keyword>
<proteinExistence type="predicted"/>
<accession>A0A5J9WNW4</accession>
<name>A0A5J9WNW4_9POAL</name>
<evidence type="ECO:0000313" key="1">
    <source>
        <dbReference type="EMBL" id="TVU49597.1"/>
    </source>
</evidence>
<comment type="caution">
    <text evidence="1">The sequence shown here is derived from an EMBL/GenBank/DDBJ whole genome shotgun (WGS) entry which is preliminary data.</text>
</comment>
<dbReference type="Proteomes" id="UP000324897">
    <property type="component" value="Chromosome 6"/>
</dbReference>